<feature type="region of interest" description="Disordered" evidence="2">
    <location>
        <begin position="650"/>
        <end position="704"/>
    </location>
</feature>
<dbReference type="InterPro" id="IPR037026">
    <property type="entry name" value="Vgr_OB-fold_dom_sf"/>
</dbReference>
<organism evidence="6 7">
    <name type="scientific">Iodobacter violaceini</name>
    <dbReference type="NCBI Taxonomy" id="3044271"/>
    <lineage>
        <taxon>Bacteria</taxon>
        <taxon>Pseudomonadati</taxon>
        <taxon>Pseudomonadota</taxon>
        <taxon>Betaproteobacteria</taxon>
        <taxon>Neisseriales</taxon>
        <taxon>Chitinibacteraceae</taxon>
        <taxon>Iodobacter</taxon>
    </lineage>
</organism>
<feature type="domain" description="DUF2345" evidence="4">
    <location>
        <begin position="700"/>
        <end position="851"/>
    </location>
</feature>
<gene>
    <name evidence="6" type="primary">tssI</name>
    <name evidence="6" type="ORF">HA050_20810</name>
</gene>
<feature type="compositionally biased region" description="Basic residues" evidence="2">
    <location>
        <begin position="673"/>
        <end position="682"/>
    </location>
</feature>
<sequence length="1111" mass="118846">MDMSQLLASFAAAFNQDNRLISLQLGDGAAWGEQLLPQQVSGSEGMNQAYRYQIDCLSPDGSLELKSLLGLPIVLSVADANGSEIERCGVISQAQLLGSDGGFAKYALTAEPPFALLRYRRTSRVFQDLSVPDIVKQVLAEHQAKNPVFAAVQTLDFKLSGTHGPRSYCLQYRESDYDFLVRLMQEEGLAWRFAHLPGDNPQVQLVVFDDAFAVPEAQDSQVRFHRADATEESDALTEWNSQRQVGSSSVSLASFNYKAANTSHTADHSAVDQGDGGQQIQSSFEDYDAQTHYYASDAEGLSHYANLRQQALDGQKKTFTGSGTLRSLQAGQWFRLEDHPAHEWDAAEQREFAITRLKFTAQNNLPVDLTQQLLQVSPSLLAASAADTKPYQADFTAQRRGQPITPAFAHEPLSKPKSFGVQTATVVGPAGSEVHTDEQGRIKVQFHWQRAAEHPEFGANLDDKSSCWIRVSMPSAGAGFGHQFIPRIGQEVLVDFIEGDIDRPIVTAVVYNGSHPVPTFSGAGALPANKTLSGIKTKEHEGGQYGELLFDDTKGEVRTKLSSEHGKTQLNMGYLIHPRTDGKGEPRGEGFELRTDKQGAIRASGLLISTEAKGGASGKQLDRSPAQSQLESALDTAKNLGEYATKQLADSIETGEDDQTVKPDNSPGDKASHGHLYHHVHASKSFEAGSNTDKDGKTKSKEQAGQQKIILLHGEDGVAITTPQSQTLSAGSNLDQVAQRDTNQSTGRRWIHNVGQHISLFTGGIKDKITMKLIAAKGQLQMQAQSDDIEITGDKNVKLTAIKGKGLFNAKQEILLTAGGAYIRIKGGKIELHAPGKVSIKGGSHDWSGPKSQSVPMPTFKGKDGLGQLELFHHYQNAEAIKGGQYIVTDLKGQVHKGMLDDKGYAVIAGLPMGAVSAQFLSDPRQTKAPTGTFETPLLKDVPSKIDTDAIAKQASAQLSSLLPDVAKAQGMASTLSSLDPAQAMAAAKQAAAGQIMSHVPQGIGSAIGSAQMANTFASMNPQQAMDAAKQAAAGQAMNYLPKEASSAVGSAQGIAGSLSNPGQAMDAAKQTASSQVMSHVPKEISAAAGQANASAQQAQQVKQMLASLKK</sequence>
<evidence type="ECO:0000259" key="4">
    <source>
        <dbReference type="Pfam" id="PF10106"/>
    </source>
</evidence>
<dbReference type="RefSeq" id="WP_166830315.1">
    <property type="nucleotide sequence ID" value="NZ_JAAOLX010000017.1"/>
</dbReference>
<protein>
    <submittedName>
        <fullName evidence="6">Type VI secretion system tip protein VgrG</fullName>
    </submittedName>
</protein>
<feature type="region of interest" description="Disordered" evidence="2">
    <location>
        <begin position="613"/>
        <end position="633"/>
    </location>
</feature>
<dbReference type="InterPro" id="IPR006531">
    <property type="entry name" value="Gp5/Vgr_OB"/>
</dbReference>
<dbReference type="Gene3D" id="3.55.50.10">
    <property type="entry name" value="Baseplate protein-like domains"/>
    <property type="match status" value="1"/>
</dbReference>
<dbReference type="SUPFAM" id="SSF69279">
    <property type="entry name" value="Phage tail proteins"/>
    <property type="match status" value="2"/>
</dbReference>
<accession>A0ABX0L111</accession>
<dbReference type="EMBL" id="JAAOLX010000017">
    <property type="protein sequence ID" value="NHQ88543.1"/>
    <property type="molecule type" value="Genomic_DNA"/>
</dbReference>
<dbReference type="SUPFAM" id="SSF69255">
    <property type="entry name" value="gp5 N-terminal domain-like"/>
    <property type="match status" value="1"/>
</dbReference>
<dbReference type="SUPFAM" id="SSF69349">
    <property type="entry name" value="Phage fibre proteins"/>
    <property type="match status" value="1"/>
</dbReference>
<evidence type="ECO:0000256" key="2">
    <source>
        <dbReference type="SAM" id="MobiDB-lite"/>
    </source>
</evidence>
<evidence type="ECO:0000256" key="1">
    <source>
        <dbReference type="ARBA" id="ARBA00005558"/>
    </source>
</evidence>
<dbReference type="Pfam" id="PF05954">
    <property type="entry name" value="Phage_GPD"/>
    <property type="match status" value="1"/>
</dbReference>
<dbReference type="Pfam" id="PF10106">
    <property type="entry name" value="DUF2345"/>
    <property type="match status" value="1"/>
</dbReference>
<feature type="domain" description="Gp5/Type VI secretion system Vgr protein OB-fold" evidence="3">
    <location>
        <begin position="436"/>
        <end position="511"/>
    </location>
</feature>
<feature type="compositionally biased region" description="Basic and acidic residues" evidence="2">
    <location>
        <begin position="692"/>
        <end position="702"/>
    </location>
</feature>
<comment type="caution">
    <text evidence="6">The sequence shown here is derived from an EMBL/GenBank/DDBJ whole genome shotgun (WGS) entry which is preliminary data.</text>
</comment>
<dbReference type="Proteomes" id="UP000712570">
    <property type="component" value="Unassembled WGS sequence"/>
</dbReference>
<dbReference type="Gene3D" id="4.10.220.110">
    <property type="match status" value="1"/>
</dbReference>
<reference evidence="6 7" key="1">
    <citation type="submission" date="2020-03" db="EMBL/GenBank/DDBJ databases">
        <title>Draft genome sequence of environmentally isolated violet-colored cultures.</title>
        <authorList>
            <person name="Wilson H.S."/>
        </authorList>
    </citation>
    <scope>NUCLEOTIDE SEQUENCE [LARGE SCALE GENOMIC DNA]</scope>
    <source>
        <strain evidence="6 7">HSC-16F04</strain>
    </source>
</reference>
<evidence type="ECO:0000259" key="3">
    <source>
        <dbReference type="Pfam" id="PF04717"/>
    </source>
</evidence>
<evidence type="ECO:0000259" key="5">
    <source>
        <dbReference type="Pfam" id="PF13296"/>
    </source>
</evidence>
<dbReference type="Pfam" id="PF13296">
    <property type="entry name" value="T6SS_Vgr"/>
    <property type="match status" value="1"/>
</dbReference>
<dbReference type="Gene3D" id="2.40.50.230">
    <property type="entry name" value="Gp5 N-terminal domain"/>
    <property type="match status" value="1"/>
</dbReference>
<dbReference type="InterPro" id="IPR017847">
    <property type="entry name" value="T6SS_RhsGE_Vgr_subset"/>
</dbReference>
<name>A0ABX0L111_9NEIS</name>
<keyword evidence="7" id="KW-1185">Reference proteome</keyword>
<comment type="similarity">
    <text evidence="1">Belongs to the VgrG protein family.</text>
</comment>
<evidence type="ECO:0000313" key="6">
    <source>
        <dbReference type="EMBL" id="NHQ88543.1"/>
    </source>
</evidence>
<dbReference type="InterPro" id="IPR018769">
    <property type="entry name" value="VgrG2_DUF2345"/>
</dbReference>
<dbReference type="NCBIfam" id="TIGR01646">
    <property type="entry name" value="vgr_GE"/>
    <property type="match status" value="1"/>
</dbReference>
<proteinExistence type="inferred from homology"/>
<evidence type="ECO:0000313" key="7">
    <source>
        <dbReference type="Proteomes" id="UP000712570"/>
    </source>
</evidence>
<dbReference type="InterPro" id="IPR006533">
    <property type="entry name" value="T6SS_Vgr_RhsGE"/>
</dbReference>
<dbReference type="InterPro" id="IPR028244">
    <property type="entry name" value="T6SS_Rhs_Vgr_dom"/>
</dbReference>
<dbReference type="Pfam" id="PF04717">
    <property type="entry name" value="Phage_base_V"/>
    <property type="match status" value="1"/>
</dbReference>
<dbReference type="NCBIfam" id="TIGR03361">
    <property type="entry name" value="VI_Rhs_Vgr"/>
    <property type="match status" value="1"/>
</dbReference>
<dbReference type="Gene3D" id="2.30.110.50">
    <property type="match status" value="1"/>
</dbReference>
<feature type="domain" description="Putative type VI secretion system Rhs element associated Vgr" evidence="5">
    <location>
        <begin position="538"/>
        <end position="644"/>
    </location>
</feature>